<reference evidence="3" key="1">
    <citation type="submission" date="2016-10" db="EMBL/GenBank/DDBJ databases">
        <authorList>
            <person name="Varghese N."/>
            <person name="Submissions S."/>
        </authorList>
    </citation>
    <scope>NUCLEOTIDE SEQUENCE [LARGE SCALE GENOMIC DNA]</scope>
    <source>
        <strain evidence="3">CGMCC 4.6609</strain>
    </source>
</reference>
<organism evidence="2 3">
    <name type="scientific">Lentzea jiangxiensis</name>
    <dbReference type="NCBI Taxonomy" id="641025"/>
    <lineage>
        <taxon>Bacteria</taxon>
        <taxon>Bacillati</taxon>
        <taxon>Actinomycetota</taxon>
        <taxon>Actinomycetes</taxon>
        <taxon>Pseudonocardiales</taxon>
        <taxon>Pseudonocardiaceae</taxon>
        <taxon>Lentzea</taxon>
    </lineage>
</organism>
<evidence type="ECO:0000256" key="1">
    <source>
        <dbReference type="SAM" id="MobiDB-lite"/>
    </source>
</evidence>
<dbReference type="EMBL" id="FNIX01000013">
    <property type="protein sequence ID" value="SDP73767.1"/>
    <property type="molecule type" value="Genomic_DNA"/>
</dbReference>
<proteinExistence type="predicted"/>
<evidence type="ECO:0000313" key="2">
    <source>
        <dbReference type="EMBL" id="SDP73767.1"/>
    </source>
</evidence>
<evidence type="ECO:0000313" key="3">
    <source>
        <dbReference type="Proteomes" id="UP000199691"/>
    </source>
</evidence>
<feature type="region of interest" description="Disordered" evidence="1">
    <location>
        <begin position="27"/>
        <end position="46"/>
    </location>
</feature>
<keyword evidence="3" id="KW-1185">Reference proteome</keyword>
<accession>A0A1H0V5R3</accession>
<dbReference type="STRING" id="641025.SAMN05421507_113185"/>
<sequence length="46" mass="5571">MLGRKNRRIVEPERAVEGLWQLLSRTGEAGRRRRTRWRRPTARVRS</sequence>
<feature type="compositionally biased region" description="Basic residues" evidence="1">
    <location>
        <begin position="31"/>
        <end position="46"/>
    </location>
</feature>
<gene>
    <name evidence="2" type="ORF">SAMN05421507_113185</name>
</gene>
<protein>
    <submittedName>
        <fullName evidence="2">Uncharacterized protein</fullName>
    </submittedName>
</protein>
<name>A0A1H0V5R3_9PSEU</name>
<dbReference type="RefSeq" id="WP_176959988.1">
    <property type="nucleotide sequence ID" value="NZ_FNIX01000013.1"/>
</dbReference>
<dbReference type="AlphaFoldDB" id="A0A1H0V5R3"/>
<dbReference type="Proteomes" id="UP000199691">
    <property type="component" value="Unassembled WGS sequence"/>
</dbReference>